<dbReference type="EMBL" id="HBNR01043012">
    <property type="protein sequence ID" value="CAE4602928.1"/>
    <property type="molecule type" value="Transcribed_RNA"/>
</dbReference>
<protein>
    <submittedName>
        <fullName evidence="1">Uncharacterized protein</fullName>
    </submittedName>
</protein>
<accession>A0A7S4R6M2</accession>
<sequence length="128" mass="14576">MWVAISLVSFLLAFGAIATAFRRLGSYAVFADELDRRWGFLLAGDQDASAAVAPVWLGEFGTDQNDAWWLNMMRYARERSLDFAYWPLNGEKRTNEGETYGLLMEDSRSVRHTWKLKAMQALITAPPH</sequence>
<gene>
    <name evidence="1" type="ORF">AMON00008_LOCUS29928</name>
</gene>
<organism evidence="1">
    <name type="scientific">Alexandrium monilatum</name>
    <dbReference type="NCBI Taxonomy" id="311494"/>
    <lineage>
        <taxon>Eukaryota</taxon>
        <taxon>Sar</taxon>
        <taxon>Alveolata</taxon>
        <taxon>Dinophyceae</taxon>
        <taxon>Gonyaulacales</taxon>
        <taxon>Pyrocystaceae</taxon>
        <taxon>Alexandrium</taxon>
    </lineage>
</organism>
<proteinExistence type="predicted"/>
<dbReference type="SUPFAM" id="SSF51445">
    <property type="entry name" value="(Trans)glycosidases"/>
    <property type="match status" value="1"/>
</dbReference>
<reference evidence="1" key="1">
    <citation type="submission" date="2021-01" db="EMBL/GenBank/DDBJ databases">
        <authorList>
            <person name="Corre E."/>
            <person name="Pelletier E."/>
            <person name="Niang G."/>
            <person name="Scheremetjew M."/>
            <person name="Finn R."/>
            <person name="Kale V."/>
            <person name="Holt S."/>
            <person name="Cochrane G."/>
            <person name="Meng A."/>
            <person name="Brown T."/>
            <person name="Cohen L."/>
        </authorList>
    </citation>
    <scope>NUCLEOTIDE SEQUENCE</scope>
    <source>
        <strain evidence="1">CCMP3105</strain>
    </source>
</reference>
<dbReference type="AlphaFoldDB" id="A0A7S4R6M2"/>
<evidence type="ECO:0000313" key="1">
    <source>
        <dbReference type="EMBL" id="CAE4602928.1"/>
    </source>
</evidence>
<dbReference type="Gene3D" id="3.20.20.80">
    <property type="entry name" value="Glycosidases"/>
    <property type="match status" value="1"/>
</dbReference>
<name>A0A7S4R6M2_9DINO</name>
<dbReference type="InterPro" id="IPR017853">
    <property type="entry name" value="GH"/>
</dbReference>